<dbReference type="Proteomes" id="UP000314294">
    <property type="component" value="Unassembled WGS sequence"/>
</dbReference>
<protein>
    <submittedName>
        <fullName evidence="1">Uncharacterized protein</fullName>
    </submittedName>
</protein>
<organism evidence="1 2">
    <name type="scientific">Liparis tanakae</name>
    <name type="common">Tanaka's snailfish</name>
    <dbReference type="NCBI Taxonomy" id="230148"/>
    <lineage>
        <taxon>Eukaryota</taxon>
        <taxon>Metazoa</taxon>
        <taxon>Chordata</taxon>
        <taxon>Craniata</taxon>
        <taxon>Vertebrata</taxon>
        <taxon>Euteleostomi</taxon>
        <taxon>Actinopterygii</taxon>
        <taxon>Neopterygii</taxon>
        <taxon>Teleostei</taxon>
        <taxon>Neoteleostei</taxon>
        <taxon>Acanthomorphata</taxon>
        <taxon>Eupercaria</taxon>
        <taxon>Perciformes</taxon>
        <taxon>Cottioidei</taxon>
        <taxon>Cottales</taxon>
        <taxon>Liparidae</taxon>
        <taxon>Liparis</taxon>
    </lineage>
</organism>
<keyword evidence="2" id="KW-1185">Reference proteome</keyword>
<evidence type="ECO:0000313" key="1">
    <source>
        <dbReference type="EMBL" id="TNN42125.1"/>
    </source>
</evidence>
<dbReference type="EMBL" id="SRLO01001058">
    <property type="protein sequence ID" value="TNN42125.1"/>
    <property type="molecule type" value="Genomic_DNA"/>
</dbReference>
<gene>
    <name evidence="1" type="ORF">EYF80_047704</name>
</gene>
<accession>A0A4Z2FMH1</accession>
<comment type="caution">
    <text evidence="1">The sequence shown here is derived from an EMBL/GenBank/DDBJ whole genome shotgun (WGS) entry which is preliminary data.</text>
</comment>
<dbReference type="AlphaFoldDB" id="A0A4Z2FMH1"/>
<name>A0A4Z2FMH1_9TELE</name>
<sequence>MALLSADPVFTLQTVTHPSIHHRGRAASLAAPDRSLVSVAPLDARSTRGEGACPGEALLRHYLQPQDSTTMSSYCLYTTLFPESMYRMLMGLSLDGAQQLGGMLLGFMEFIRVWMMAWLVGSRWERSGKSHTPSQWYAS</sequence>
<proteinExistence type="predicted"/>
<evidence type="ECO:0000313" key="2">
    <source>
        <dbReference type="Proteomes" id="UP000314294"/>
    </source>
</evidence>
<reference evidence="1 2" key="1">
    <citation type="submission" date="2019-03" db="EMBL/GenBank/DDBJ databases">
        <title>First draft genome of Liparis tanakae, snailfish: a comprehensive survey of snailfish specific genes.</title>
        <authorList>
            <person name="Kim W."/>
            <person name="Song I."/>
            <person name="Jeong J.-H."/>
            <person name="Kim D."/>
            <person name="Kim S."/>
            <person name="Ryu S."/>
            <person name="Song J.Y."/>
            <person name="Lee S.K."/>
        </authorList>
    </citation>
    <scope>NUCLEOTIDE SEQUENCE [LARGE SCALE GENOMIC DNA]</scope>
    <source>
        <tissue evidence="1">Muscle</tissue>
    </source>
</reference>